<organism evidence="2 3">
    <name type="scientific">Rhodonellum ikkaensis</name>
    <dbReference type="NCBI Taxonomy" id="336829"/>
    <lineage>
        <taxon>Bacteria</taxon>
        <taxon>Pseudomonadati</taxon>
        <taxon>Bacteroidota</taxon>
        <taxon>Cytophagia</taxon>
        <taxon>Cytophagales</taxon>
        <taxon>Cytophagaceae</taxon>
        <taxon>Rhodonellum</taxon>
    </lineage>
</organism>
<dbReference type="InterPro" id="IPR029063">
    <property type="entry name" value="SAM-dependent_MTases_sf"/>
</dbReference>
<keyword evidence="3" id="KW-1185">Reference proteome</keyword>
<protein>
    <submittedName>
        <fullName evidence="2">Methyltransferase domain-containing protein</fullName>
    </submittedName>
</protein>
<gene>
    <name evidence="2" type="ORF">SAMN05444412_10233</name>
</gene>
<evidence type="ECO:0000313" key="2">
    <source>
        <dbReference type="EMBL" id="SDY63037.1"/>
    </source>
</evidence>
<dbReference type="CDD" id="cd02440">
    <property type="entry name" value="AdoMet_MTases"/>
    <property type="match status" value="1"/>
</dbReference>
<keyword evidence="2" id="KW-0489">Methyltransferase</keyword>
<keyword evidence="2" id="KW-0808">Transferase</keyword>
<dbReference type="Proteomes" id="UP000199663">
    <property type="component" value="Unassembled WGS sequence"/>
</dbReference>
<dbReference type="SUPFAM" id="SSF53335">
    <property type="entry name" value="S-adenosyl-L-methionine-dependent methyltransferases"/>
    <property type="match status" value="1"/>
</dbReference>
<reference evidence="2 3" key="1">
    <citation type="submission" date="2016-10" db="EMBL/GenBank/DDBJ databases">
        <authorList>
            <person name="Varghese N."/>
            <person name="Submissions S."/>
        </authorList>
    </citation>
    <scope>NUCLEOTIDE SEQUENCE [LARGE SCALE GENOMIC DNA]</scope>
    <source>
        <strain evidence="2 3">DSM 17997</strain>
    </source>
</reference>
<dbReference type="Gene3D" id="3.40.50.150">
    <property type="entry name" value="Vaccinia Virus protein VP39"/>
    <property type="match status" value="1"/>
</dbReference>
<feature type="transmembrane region" description="Helical" evidence="1">
    <location>
        <begin position="282"/>
        <end position="304"/>
    </location>
</feature>
<keyword evidence="1" id="KW-1133">Transmembrane helix</keyword>
<dbReference type="EMBL" id="FNQC01000002">
    <property type="protein sequence ID" value="SDY63037.1"/>
    <property type="molecule type" value="Genomic_DNA"/>
</dbReference>
<sequence length="317" mass="35635">MPSEVRIRFNLPQFLSLFMRQIKCPVCNAPAKNSPPELALVPCHQCGLTWTFIEKAIDAEALYEDEVYAVVDNRKSIFEKIIFGEAKKVIATVSTLLGHEKKTKVLDFGSGKGQFLVQAKLSGWETLGIETSPSRAAFAQEKYGLEIQTGFYQGGKINTGEFDLITLFHVLEHLPEPVALLHELTNKNLSKSGVLVIEVPNYGSWQSRIAAKDWMHLDIPRHLSHWTADQLKNQMKTIGFIPVKQQGFSIHLGVLGMLRAILGKFGYRGNIIFDLKNRRKPLLLASILVTLPLAFVLESLSTLFQKGGVLRIYFRKD</sequence>
<evidence type="ECO:0000313" key="3">
    <source>
        <dbReference type="Proteomes" id="UP000199663"/>
    </source>
</evidence>
<accession>A0A1H3LEP5</accession>
<dbReference type="GO" id="GO:0008168">
    <property type="term" value="F:methyltransferase activity"/>
    <property type="evidence" value="ECO:0007669"/>
    <property type="project" value="UniProtKB-KW"/>
</dbReference>
<name>A0A1H3LEP5_9BACT</name>
<keyword evidence="1" id="KW-0472">Membrane</keyword>
<proteinExistence type="predicted"/>
<dbReference type="PANTHER" id="PTHR43861:SF6">
    <property type="entry name" value="METHYLTRANSFERASE TYPE 11"/>
    <property type="match status" value="1"/>
</dbReference>
<keyword evidence="1" id="KW-0812">Transmembrane</keyword>
<dbReference type="Pfam" id="PF13489">
    <property type="entry name" value="Methyltransf_23"/>
    <property type="match status" value="1"/>
</dbReference>
<comment type="caution">
    <text evidence="2">The sequence shown here is derived from an EMBL/GenBank/DDBJ whole genome shotgun (WGS) entry which is preliminary data.</text>
</comment>
<dbReference type="PANTHER" id="PTHR43861">
    <property type="entry name" value="TRANS-ACONITATE 2-METHYLTRANSFERASE-RELATED"/>
    <property type="match status" value="1"/>
</dbReference>
<dbReference type="GO" id="GO:0032259">
    <property type="term" value="P:methylation"/>
    <property type="evidence" value="ECO:0007669"/>
    <property type="project" value="UniProtKB-KW"/>
</dbReference>
<evidence type="ECO:0000256" key="1">
    <source>
        <dbReference type="SAM" id="Phobius"/>
    </source>
</evidence>